<feature type="chain" id="PRO_5003141529" evidence="1">
    <location>
        <begin position="18"/>
        <end position="82"/>
    </location>
</feature>
<gene>
    <name evidence="3" type="ordered locus">Saut_1485</name>
</gene>
<dbReference type="GO" id="GO:0015627">
    <property type="term" value="C:type II protein secretion system complex"/>
    <property type="evidence" value="ECO:0007669"/>
    <property type="project" value="TreeGrafter"/>
</dbReference>
<dbReference type="STRING" id="563040.Saut_1485"/>
<dbReference type="InterPro" id="IPR003583">
    <property type="entry name" value="Hlx-hairpin-Hlx_DNA-bd_motif"/>
</dbReference>
<reference evidence="4" key="1">
    <citation type="journal article" date="2010" name="Stand. Genomic Sci.">
        <title>Complete genome sequence of Sulfurimonas autotrophica type strain (OK10).</title>
        <authorList>
            <person name="Sikorski J."/>
            <person name="Munk C."/>
            <person name="Lapidus A."/>
            <person name="Djao O."/>
            <person name="Lucas S."/>
            <person name="Glavina Del Rio T."/>
            <person name="Nolan M."/>
            <person name="Tice H."/>
            <person name="Han C."/>
            <person name="Cheng J."/>
            <person name="Tapia R."/>
            <person name="Goodwin L."/>
            <person name="Pitluck S."/>
            <person name="Liolios K."/>
            <person name="Ivanova N."/>
            <person name="Mavromatis K."/>
            <person name="Mikhailova N."/>
            <person name="Pati A."/>
            <person name="Sims D."/>
            <person name="Meincke L."/>
            <person name="Brettin T."/>
            <person name="Detter J."/>
            <person name="Chen A."/>
            <person name="Palaniappan K."/>
            <person name="Land M."/>
            <person name="Hauser L."/>
            <person name="Chang Y."/>
            <person name="Jeffries C."/>
            <person name="Rohde M."/>
            <person name="Lang E."/>
            <person name="Spring S."/>
            <person name="Goker M."/>
            <person name="Woyke T."/>
            <person name="Bristow J."/>
            <person name="Eisen J."/>
            <person name="Markowitz V."/>
            <person name="Hugenholtz P."/>
            <person name="Kyrpides N."/>
            <person name="Klenk H."/>
        </authorList>
    </citation>
    <scope>NUCLEOTIDE SEQUENCE [LARGE SCALE GENOMIC DNA]</scope>
    <source>
        <strain evidence="4">ATCC BAA-671 / DSM 16294 / JCM 11897 / OK10</strain>
    </source>
</reference>
<feature type="domain" description="Helix-hairpin-helix DNA-binding motif class 1" evidence="2">
    <location>
        <begin position="55"/>
        <end position="74"/>
    </location>
</feature>
<keyword evidence="1" id="KW-0732">Signal</keyword>
<evidence type="ECO:0000259" key="2">
    <source>
        <dbReference type="SMART" id="SM00278"/>
    </source>
</evidence>
<dbReference type="PANTHER" id="PTHR21180:SF32">
    <property type="entry name" value="ENDONUCLEASE_EXONUCLEASE_PHOSPHATASE FAMILY DOMAIN-CONTAINING PROTEIN 1"/>
    <property type="match status" value="1"/>
</dbReference>
<dbReference type="Gene3D" id="1.10.150.320">
    <property type="entry name" value="Photosystem II 12 kDa extrinsic protein"/>
    <property type="match status" value="1"/>
</dbReference>
<protein>
    <submittedName>
        <fullName evidence="3">Competence protein ComEA helix-hairpin-helix repeat protein</fullName>
    </submittedName>
</protein>
<dbReference type="SMART" id="SM00278">
    <property type="entry name" value="HhH1"/>
    <property type="match status" value="2"/>
</dbReference>
<dbReference type="Proteomes" id="UP000007803">
    <property type="component" value="Chromosome"/>
</dbReference>
<dbReference type="AlphaFoldDB" id="E0UUM8"/>
<dbReference type="eggNOG" id="COG1555">
    <property type="taxonomic scope" value="Bacteria"/>
</dbReference>
<accession>E0UUM8</accession>
<dbReference type="InterPro" id="IPR010994">
    <property type="entry name" value="RuvA_2-like"/>
</dbReference>
<feature type="domain" description="Helix-hairpin-helix DNA-binding motif class 1" evidence="2">
    <location>
        <begin position="26"/>
        <end position="45"/>
    </location>
</feature>
<dbReference type="InterPro" id="IPR004509">
    <property type="entry name" value="Competence_ComEA_HhH"/>
</dbReference>
<dbReference type="NCBIfam" id="TIGR00426">
    <property type="entry name" value="competence protein ComEA helix-hairpin-helix repeat region"/>
    <property type="match status" value="1"/>
</dbReference>
<dbReference type="RefSeq" id="WP_013327285.1">
    <property type="nucleotide sequence ID" value="NC_014506.1"/>
</dbReference>
<dbReference type="PANTHER" id="PTHR21180">
    <property type="entry name" value="ENDONUCLEASE/EXONUCLEASE/PHOSPHATASE FAMILY DOMAIN-CONTAINING PROTEIN 1"/>
    <property type="match status" value="1"/>
</dbReference>
<dbReference type="GO" id="GO:0015628">
    <property type="term" value="P:protein secretion by the type II secretion system"/>
    <property type="evidence" value="ECO:0007669"/>
    <property type="project" value="TreeGrafter"/>
</dbReference>
<dbReference type="SUPFAM" id="SSF47781">
    <property type="entry name" value="RuvA domain 2-like"/>
    <property type="match status" value="1"/>
</dbReference>
<sequence length="82" mass="8857">MKILAMLVMGFSFMFGAVDINNANKSELMSLKGIGTKKADAILAYRGHDCFKSVVSLTNVKGIGPKFIEKNKSELTVGACKK</sequence>
<dbReference type="HOGENOM" id="CLU_052011_4_2_7"/>
<organism evidence="3 4">
    <name type="scientific">Sulfurimonas autotrophica (strain ATCC BAA-671 / DSM 16294 / JCM 11897 / OK10)</name>
    <dbReference type="NCBI Taxonomy" id="563040"/>
    <lineage>
        <taxon>Bacteria</taxon>
        <taxon>Pseudomonadati</taxon>
        <taxon>Campylobacterota</taxon>
        <taxon>Epsilonproteobacteria</taxon>
        <taxon>Campylobacterales</taxon>
        <taxon>Sulfurimonadaceae</taxon>
        <taxon>Sulfurimonas</taxon>
    </lineage>
</organism>
<keyword evidence="4" id="KW-1185">Reference proteome</keyword>
<dbReference type="KEGG" id="sua:Saut_1485"/>
<dbReference type="GO" id="GO:0006281">
    <property type="term" value="P:DNA repair"/>
    <property type="evidence" value="ECO:0007669"/>
    <property type="project" value="InterPro"/>
</dbReference>
<dbReference type="Pfam" id="PF12836">
    <property type="entry name" value="HHH_3"/>
    <property type="match status" value="1"/>
</dbReference>
<evidence type="ECO:0000256" key="1">
    <source>
        <dbReference type="SAM" id="SignalP"/>
    </source>
</evidence>
<dbReference type="OrthoDB" id="5373215at2"/>
<proteinExistence type="predicted"/>
<evidence type="ECO:0000313" key="3">
    <source>
        <dbReference type="EMBL" id="ADN09532.1"/>
    </source>
</evidence>
<feature type="signal peptide" evidence="1">
    <location>
        <begin position="1"/>
        <end position="17"/>
    </location>
</feature>
<dbReference type="InterPro" id="IPR051675">
    <property type="entry name" value="Endo/Exo/Phosphatase_dom_1"/>
</dbReference>
<dbReference type="GO" id="GO:0003677">
    <property type="term" value="F:DNA binding"/>
    <property type="evidence" value="ECO:0007669"/>
    <property type="project" value="InterPro"/>
</dbReference>
<name>E0UUM8_SULAO</name>
<evidence type="ECO:0000313" key="4">
    <source>
        <dbReference type="Proteomes" id="UP000007803"/>
    </source>
</evidence>
<dbReference type="EMBL" id="CP002205">
    <property type="protein sequence ID" value="ADN09532.1"/>
    <property type="molecule type" value="Genomic_DNA"/>
</dbReference>